<dbReference type="RefSeq" id="WP_343973788.1">
    <property type="nucleotide sequence ID" value="NZ_BAAAJG010000004.1"/>
</dbReference>
<accession>A0ABW4FLH1</accession>
<feature type="domain" description="MEDS" evidence="1">
    <location>
        <begin position="18"/>
        <end position="178"/>
    </location>
</feature>
<evidence type="ECO:0000313" key="2">
    <source>
        <dbReference type="EMBL" id="MFD1531182.1"/>
    </source>
</evidence>
<name>A0ABW4FLH1_9PSEU</name>
<protein>
    <submittedName>
        <fullName evidence="2">MEDS domain-containing protein</fullName>
    </submittedName>
</protein>
<evidence type="ECO:0000313" key="3">
    <source>
        <dbReference type="Proteomes" id="UP001597145"/>
    </source>
</evidence>
<reference evidence="3" key="1">
    <citation type="journal article" date="2019" name="Int. J. Syst. Evol. Microbiol.">
        <title>The Global Catalogue of Microorganisms (GCM) 10K type strain sequencing project: providing services to taxonomists for standard genome sequencing and annotation.</title>
        <authorList>
            <consortium name="The Broad Institute Genomics Platform"/>
            <consortium name="The Broad Institute Genome Sequencing Center for Infectious Disease"/>
            <person name="Wu L."/>
            <person name="Ma J."/>
        </authorList>
    </citation>
    <scope>NUCLEOTIDE SEQUENCE [LARGE SCALE GENOMIC DNA]</scope>
    <source>
        <strain evidence="3">JCM 12165</strain>
    </source>
</reference>
<dbReference type="EMBL" id="JBHUCP010000010">
    <property type="protein sequence ID" value="MFD1531182.1"/>
    <property type="molecule type" value="Genomic_DNA"/>
</dbReference>
<dbReference type="Pfam" id="PF14417">
    <property type="entry name" value="MEDS"/>
    <property type="match status" value="1"/>
</dbReference>
<dbReference type="InterPro" id="IPR025847">
    <property type="entry name" value="MEDS_domain"/>
</dbReference>
<proteinExistence type="predicted"/>
<keyword evidence="3" id="KW-1185">Reference proteome</keyword>
<dbReference type="Proteomes" id="UP001597145">
    <property type="component" value="Unassembled WGS sequence"/>
</dbReference>
<sequence length="199" mass="22148">MTDQVLPGIPGVEIEPGDHICALYRHRSERDDVLMPFLREGLSLGHKCLVGIYEQDTRSIRDAIGGDLNVEQAVSTSQLEVLGAADVVFRPEEFSIDNAVELWEGIISKAVETGPFEFARLSAECTWWEKQVPDFDELVSYELAVNDIAARHPVGFLCMYDMSEITGSVIVGLLRSHPRLLLCGLVMANPYYVPLRAAR</sequence>
<comment type="caution">
    <text evidence="2">The sequence shown here is derived from an EMBL/GenBank/DDBJ whole genome shotgun (WGS) entry which is preliminary data.</text>
</comment>
<evidence type="ECO:0000259" key="1">
    <source>
        <dbReference type="Pfam" id="PF14417"/>
    </source>
</evidence>
<gene>
    <name evidence="2" type="ORF">ACFSCY_17235</name>
</gene>
<organism evidence="2 3">
    <name type="scientific">Pseudonocardia aurantiaca</name>
    <dbReference type="NCBI Taxonomy" id="75290"/>
    <lineage>
        <taxon>Bacteria</taxon>
        <taxon>Bacillati</taxon>
        <taxon>Actinomycetota</taxon>
        <taxon>Actinomycetes</taxon>
        <taxon>Pseudonocardiales</taxon>
        <taxon>Pseudonocardiaceae</taxon>
        <taxon>Pseudonocardia</taxon>
    </lineage>
</organism>